<sequence length="121" mass="13284">MPVPIIAKLRIALCFWNHERRTRTPEMGSSYFAELQTSCALQVTWIASTSLSPRPPPPAPDGMVVGLELLMVQQSATSPAQKDAVVRKLPCRRELHADASWLAGAANCHERARRMTSCVGS</sequence>
<keyword evidence="2" id="KW-1185">Reference proteome</keyword>
<evidence type="ECO:0000313" key="1">
    <source>
        <dbReference type="EMBL" id="KAF2209309.1"/>
    </source>
</evidence>
<name>A0A6A6F7P2_9PEZI</name>
<proteinExistence type="predicted"/>
<dbReference type="EMBL" id="ML992687">
    <property type="protein sequence ID" value="KAF2209309.1"/>
    <property type="molecule type" value="Genomic_DNA"/>
</dbReference>
<evidence type="ECO:0000313" key="2">
    <source>
        <dbReference type="Proteomes" id="UP000799539"/>
    </source>
</evidence>
<protein>
    <submittedName>
        <fullName evidence="1">Uncharacterized protein</fullName>
    </submittedName>
</protein>
<reference evidence="1" key="1">
    <citation type="journal article" date="2020" name="Stud. Mycol.">
        <title>101 Dothideomycetes genomes: a test case for predicting lifestyles and emergence of pathogens.</title>
        <authorList>
            <person name="Haridas S."/>
            <person name="Albert R."/>
            <person name="Binder M."/>
            <person name="Bloem J."/>
            <person name="Labutti K."/>
            <person name="Salamov A."/>
            <person name="Andreopoulos B."/>
            <person name="Baker S."/>
            <person name="Barry K."/>
            <person name="Bills G."/>
            <person name="Bluhm B."/>
            <person name="Cannon C."/>
            <person name="Castanera R."/>
            <person name="Culley D."/>
            <person name="Daum C."/>
            <person name="Ezra D."/>
            <person name="Gonzalez J."/>
            <person name="Henrissat B."/>
            <person name="Kuo A."/>
            <person name="Liang C."/>
            <person name="Lipzen A."/>
            <person name="Lutzoni F."/>
            <person name="Magnuson J."/>
            <person name="Mondo S."/>
            <person name="Nolan M."/>
            <person name="Ohm R."/>
            <person name="Pangilinan J."/>
            <person name="Park H.-J."/>
            <person name="Ramirez L."/>
            <person name="Alfaro M."/>
            <person name="Sun H."/>
            <person name="Tritt A."/>
            <person name="Yoshinaga Y."/>
            <person name="Zwiers L.-H."/>
            <person name="Turgeon B."/>
            <person name="Goodwin S."/>
            <person name="Spatafora J."/>
            <person name="Crous P."/>
            <person name="Grigoriev I."/>
        </authorList>
    </citation>
    <scope>NUCLEOTIDE SEQUENCE</scope>
    <source>
        <strain evidence="1">SCOH1-5</strain>
    </source>
</reference>
<organism evidence="1 2">
    <name type="scientific">Cercospora zeae-maydis SCOH1-5</name>
    <dbReference type="NCBI Taxonomy" id="717836"/>
    <lineage>
        <taxon>Eukaryota</taxon>
        <taxon>Fungi</taxon>
        <taxon>Dikarya</taxon>
        <taxon>Ascomycota</taxon>
        <taxon>Pezizomycotina</taxon>
        <taxon>Dothideomycetes</taxon>
        <taxon>Dothideomycetidae</taxon>
        <taxon>Mycosphaerellales</taxon>
        <taxon>Mycosphaerellaceae</taxon>
        <taxon>Cercospora</taxon>
    </lineage>
</organism>
<gene>
    <name evidence="1" type="ORF">CERZMDRAFT_100512</name>
</gene>
<dbReference type="Proteomes" id="UP000799539">
    <property type="component" value="Unassembled WGS sequence"/>
</dbReference>
<dbReference type="AlphaFoldDB" id="A0A6A6F7P2"/>
<accession>A0A6A6F7P2</accession>